<organism evidence="7 8">
    <name type="scientific">Nocardiopsis metallicus</name>
    <dbReference type="NCBI Taxonomy" id="179819"/>
    <lineage>
        <taxon>Bacteria</taxon>
        <taxon>Bacillati</taxon>
        <taxon>Actinomycetota</taxon>
        <taxon>Actinomycetes</taxon>
        <taxon>Streptosporangiales</taxon>
        <taxon>Nocardiopsidaceae</taxon>
        <taxon>Nocardiopsis</taxon>
    </lineage>
</organism>
<keyword evidence="8" id="KW-1185">Reference proteome</keyword>
<dbReference type="Pfam" id="PF00877">
    <property type="entry name" value="NLPC_P60"/>
    <property type="match status" value="1"/>
</dbReference>
<dbReference type="SUPFAM" id="SSF53955">
    <property type="entry name" value="Lysozyme-like"/>
    <property type="match status" value="1"/>
</dbReference>
<dbReference type="Proteomes" id="UP000579647">
    <property type="component" value="Unassembled WGS sequence"/>
</dbReference>
<dbReference type="AlphaFoldDB" id="A0A840W8B5"/>
<dbReference type="InterPro" id="IPR031304">
    <property type="entry name" value="SLT_2"/>
</dbReference>
<comment type="caution">
    <text evidence="7">The sequence shown here is derived from an EMBL/GenBank/DDBJ whole genome shotgun (WGS) entry which is preliminary data.</text>
</comment>
<dbReference type="InterPro" id="IPR051794">
    <property type="entry name" value="PG_Endopeptidase_C40"/>
</dbReference>
<evidence type="ECO:0000256" key="5">
    <source>
        <dbReference type="SAM" id="MobiDB-lite"/>
    </source>
</evidence>
<evidence type="ECO:0000313" key="8">
    <source>
        <dbReference type="Proteomes" id="UP000579647"/>
    </source>
</evidence>
<evidence type="ECO:0000259" key="6">
    <source>
        <dbReference type="PROSITE" id="PS51935"/>
    </source>
</evidence>
<dbReference type="InterPro" id="IPR000064">
    <property type="entry name" value="NLP_P60_dom"/>
</dbReference>
<dbReference type="InterPro" id="IPR023346">
    <property type="entry name" value="Lysozyme-like_dom_sf"/>
</dbReference>
<evidence type="ECO:0000313" key="7">
    <source>
        <dbReference type="EMBL" id="MBB5492282.1"/>
    </source>
</evidence>
<name>A0A840W8B5_9ACTN</name>
<evidence type="ECO:0000256" key="4">
    <source>
        <dbReference type="ARBA" id="ARBA00022807"/>
    </source>
</evidence>
<sequence>MRYVFVGAGVLFMVPVLFIGVLGNSGQHAVGVPGEVEGIPAPVLEAYVQAAARLEEEFAGCTGMEWPVLAGIGKVESNHVAGRQVSASGDVRPKMIGPRLDGSGVGGNTTPHMDSDNGEWDGDTEFDRAVGPMQFIPTTWASHGLDGNGDGIADPHNIHDAMWSAAVYLCVSHPRAEPVDFTDPDHLEAALLRYNRAGWYVDKVVGHIDAYAEIAAQTAAQVPRVGTGASSEQGRAAAEWALAQVGKPYLWGGTGPHAFDCSGLTMQAWKAAGVALPRVTTDQVNTGTRIGLDDLQPGDLLFYDTGAPGGSPSHVTMYVGGGQMVNSPRTGQSIRVEPVDGEYYSARFVAAVRPG</sequence>
<keyword evidence="4" id="KW-0788">Thiol protease</keyword>
<dbReference type="Gene3D" id="3.90.1720.10">
    <property type="entry name" value="endopeptidase domain like (from Nostoc punctiforme)"/>
    <property type="match status" value="1"/>
</dbReference>
<dbReference type="PROSITE" id="PS51935">
    <property type="entry name" value="NLPC_P60"/>
    <property type="match status" value="1"/>
</dbReference>
<proteinExistence type="inferred from homology"/>
<feature type="region of interest" description="Disordered" evidence="5">
    <location>
        <begin position="91"/>
        <end position="118"/>
    </location>
</feature>
<protein>
    <recommendedName>
        <fullName evidence="6">NlpC/P60 domain-containing protein</fullName>
    </recommendedName>
</protein>
<dbReference type="EMBL" id="JACHDO010000001">
    <property type="protein sequence ID" value="MBB5492282.1"/>
    <property type="molecule type" value="Genomic_DNA"/>
</dbReference>
<keyword evidence="3" id="KW-0378">Hydrolase</keyword>
<keyword evidence="2" id="KW-0645">Protease</keyword>
<dbReference type="RefSeq" id="WP_184365777.1">
    <property type="nucleotide sequence ID" value="NZ_BAAAKM010000123.1"/>
</dbReference>
<evidence type="ECO:0000256" key="2">
    <source>
        <dbReference type="ARBA" id="ARBA00022670"/>
    </source>
</evidence>
<accession>A0A840W8B5</accession>
<evidence type="ECO:0000256" key="1">
    <source>
        <dbReference type="ARBA" id="ARBA00007074"/>
    </source>
</evidence>
<comment type="similarity">
    <text evidence="1">Belongs to the peptidase C40 family.</text>
</comment>
<dbReference type="PANTHER" id="PTHR47359:SF3">
    <property type="entry name" value="NLP_P60 DOMAIN-CONTAINING PROTEIN-RELATED"/>
    <property type="match status" value="1"/>
</dbReference>
<dbReference type="InterPro" id="IPR038765">
    <property type="entry name" value="Papain-like_cys_pep_sf"/>
</dbReference>
<dbReference type="SUPFAM" id="SSF54001">
    <property type="entry name" value="Cysteine proteinases"/>
    <property type="match status" value="1"/>
</dbReference>
<dbReference type="GO" id="GO:0006508">
    <property type="term" value="P:proteolysis"/>
    <property type="evidence" value="ECO:0007669"/>
    <property type="project" value="UniProtKB-KW"/>
</dbReference>
<dbReference type="Gene3D" id="1.10.530.10">
    <property type="match status" value="1"/>
</dbReference>
<dbReference type="PANTHER" id="PTHR47359">
    <property type="entry name" value="PEPTIDOGLYCAN DL-ENDOPEPTIDASE CWLO"/>
    <property type="match status" value="1"/>
</dbReference>
<dbReference type="Pfam" id="PF13406">
    <property type="entry name" value="SLT_2"/>
    <property type="match status" value="1"/>
</dbReference>
<dbReference type="GO" id="GO:0008234">
    <property type="term" value="F:cysteine-type peptidase activity"/>
    <property type="evidence" value="ECO:0007669"/>
    <property type="project" value="UniProtKB-KW"/>
</dbReference>
<dbReference type="CDD" id="cd13399">
    <property type="entry name" value="Slt35-like"/>
    <property type="match status" value="1"/>
</dbReference>
<gene>
    <name evidence="7" type="ORF">HNR07_003419</name>
</gene>
<reference evidence="7 8" key="1">
    <citation type="submission" date="2020-08" db="EMBL/GenBank/DDBJ databases">
        <title>Sequencing the genomes of 1000 actinobacteria strains.</title>
        <authorList>
            <person name="Klenk H.-P."/>
        </authorList>
    </citation>
    <scope>NUCLEOTIDE SEQUENCE [LARGE SCALE GENOMIC DNA]</scope>
    <source>
        <strain evidence="7 8">DSM 44598</strain>
    </source>
</reference>
<feature type="domain" description="NlpC/P60" evidence="6">
    <location>
        <begin position="231"/>
        <end position="355"/>
    </location>
</feature>
<evidence type="ECO:0000256" key="3">
    <source>
        <dbReference type="ARBA" id="ARBA00022801"/>
    </source>
</evidence>